<protein>
    <submittedName>
        <fullName evidence="2">Uncharacterized protein</fullName>
    </submittedName>
</protein>
<dbReference type="Proteomes" id="UP001344447">
    <property type="component" value="Unassembled WGS sequence"/>
</dbReference>
<reference evidence="2 3" key="1">
    <citation type="submission" date="2023-11" db="EMBL/GenBank/DDBJ databases">
        <title>Dfirmibasis_genome.</title>
        <authorList>
            <person name="Edelbroek B."/>
            <person name="Kjellin J."/>
            <person name="Jerlstrom-Hultqvist J."/>
            <person name="Soderbom F."/>
        </authorList>
    </citation>
    <scope>NUCLEOTIDE SEQUENCE [LARGE SCALE GENOMIC DNA]</scope>
    <source>
        <strain evidence="2 3">TNS-C-14</strain>
    </source>
</reference>
<name>A0AAN7YYY3_9MYCE</name>
<feature type="region of interest" description="Disordered" evidence="1">
    <location>
        <begin position="1"/>
        <end position="44"/>
    </location>
</feature>
<feature type="compositionally biased region" description="Polar residues" evidence="1">
    <location>
        <begin position="11"/>
        <end position="28"/>
    </location>
</feature>
<comment type="caution">
    <text evidence="2">The sequence shown here is derived from an EMBL/GenBank/DDBJ whole genome shotgun (WGS) entry which is preliminary data.</text>
</comment>
<evidence type="ECO:0000313" key="3">
    <source>
        <dbReference type="Proteomes" id="UP001344447"/>
    </source>
</evidence>
<dbReference type="EMBL" id="JAVFKY010000004">
    <property type="protein sequence ID" value="KAK5577805.1"/>
    <property type="molecule type" value="Genomic_DNA"/>
</dbReference>
<organism evidence="2 3">
    <name type="scientific">Dictyostelium firmibasis</name>
    <dbReference type="NCBI Taxonomy" id="79012"/>
    <lineage>
        <taxon>Eukaryota</taxon>
        <taxon>Amoebozoa</taxon>
        <taxon>Evosea</taxon>
        <taxon>Eumycetozoa</taxon>
        <taxon>Dictyostelia</taxon>
        <taxon>Dictyosteliales</taxon>
        <taxon>Dictyosteliaceae</taxon>
        <taxon>Dictyostelium</taxon>
    </lineage>
</organism>
<evidence type="ECO:0000256" key="1">
    <source>
        <dbReference type="SAM" id="MobiDB-lite"/>
    </source>
</evidence>
<keyword evidence="3" id="KW-1185">Reference proteome</keyword>
<proteinExistence type="predicted"/>
<dbReference type="AlphaFoldDB" id="A0AAN7YYY3"/>
<accession>A0AAN7YYY3</accession>
<evidence type="ECO:0000313" key="2">
    <source>
        <dbReference type="EMBL" id="KAK5577805.1"/>
    </source>
</evidence>
<gene>
    <name evidence="2" type="ORF">RB653_002753</name>
</gene>
<sequence length="44" mass="4907">MESGRRRSILQGFSRSRMTTSETNNTCITIEPSVPPSGRTVFMS</sequence>